<sequence length="207" mass="22018">MDLADLDQRALLLQVNAIEKSTTMGYSTGARDYVSFCLSHQLPLDPTPLTMSRYIAYTSQFIGSAPKYLTGVRHFLSDIYPDFDVNRAHPAIVAIFMYQPGGSYPRACKGDFAGGAGLLGPKILMDGSAEWSTVSRVCPDRMAGGAGGCGSGGRGGRMLVLAVARGEPNFWARKKRDTNGGIFCDLLAPFAGGGEGAAGWMQLGYFG</sequence>
<dbReference type="EMBL" id="MU156071">
    <property type="protein sequence ID" value="KAF9470320.1"/>
    <property type="molecule type" value="Genomic_DNA"/>
</dbReference>
<dbReference type="AlphaFoldDB" id="A0A9P6CQL5"/>
<evidence type="ECO:0000313" key="1">
    <source>
        <dbReference type="EMBL" id="KAF9470320.1"/>
    </source>
</evidence>
<comment type="caution">
    <text evidence="1">The sequence shown here is derived from an EMBL/GenBank/DDBJ whole genome shotgun (WGS) entry which is preliminary data.</text>
</comment>
<organism evidence="1 2">
    <name type="scientific">Pholiota conissans</name>
    <dbReference type="NCBI Taxonomy" id="109636"/>
    <lineage>
        <taxon>Eukaryota</taxon>
        <taxon>Fungi</taxon>
        <taxon>Dikarya</taxon>
        <taxon>Basidiomycota</taxon>
        <taxon>Agaricomycotina</taxon>
        <taxon>Agaricomycetes</taxon>
        <taxon>Agaricomycetidae</taxon>
        <taxon>Agaricales</taxon>
        <taxon>Agaricineae</taxon>
        <taxon>Strophariaceae</taxon>
        <taxon>Pholiota</taxon>
    </lineage>
</organism>
<protein>
    <submittedName>
        <fullName evidence="1">Uncharacterized protein</fullName>
    </submittedName>
</protein>
<accession>A0A9P6CQL5</accession>
<proteinExistence type="predicted"/>
<dbReference type="Proteomes" id="UP000807469">
    <property type="component" value="Unassembled WGS sequence"/>
</dbReference>
<dbReference type="OrthoDB" id="5598396at2759"/>
<keyword evidence="2" id="KW-1185">Reference proteome</keyword>
<evidence type="ECO:0000313" key="2">
    <source>
        <dbReference type="Proteomes" id="UP000807469"/>
    </source>
</evidence>
<name>A0A9P6CQL5_9AGAR</name>
<gene>
    <name evidence="1" type="ORF">BDN70DRAFT_985587</name>
</gene>
<reference evidence="1" key="1">
    <citation type="submission" date="2020-11" db="EMBL/GenBank/DDBJ databases">
        <authorList>
            <consortium name="DOE Joint Genome Institute"/>
            <person name="Ahrendt S."/>
            <person name="Riley R."/>
            <person name="Andreopoulos W."/>
            <person name="Labutti K."/>
            <person name="Pangilinan J."/>
            <person name="Ruiz-Duenas F.J."/>
            <person name="Barrasa J.M."/>
            <person name="Sanchez-Garcia M."/>
            <person name="Camarero S."/>
            <person name="Miyauchi S."/>
            <person name="Serrano A."/>
            <person name="Linde D."/>
            <person name="Babiker R."/>
            <person name="Drula E."/>
            <person name="Ayuso-Fernandez I."/>
            <person name="Pacheco R."/>
            <person name="Padilla G."/>
            <person name="Ferreira P."/>
            <person name="Barriuso J."/>
            <person name="Kellner H."/>
            <person name="Castanera R."/>
            <person name="Alfaro M."/>
            <person name="Ramirez L."/>
            <person name="Pisabarro A.G."/>
            <person name="Kuo A."/>
            <person name="Tritt A."/>
            <person name="Lipzen A."/>
            <person name="He G."/>
            <person name="Yan M."/>
            <person name="Ng V."/>
            <person name="Cullen D."/>
            <person name="Martin F."/>
            <person name="Rosso M.-N."/>
            <person name="Henrissat B."/>
            <person name="Hibbett D."/>
            <person name="Martinez A.T."/>
            <person name="Grigoriev I.V."/>
        </authorList>
    </citation>
    <scope>NUCLEOTIDE SEQUENCE</scope>
    <source>
        <strain evidence="1">CIRM-BRFM 674</strain>
    </source>
</reference>